<keyword evidence="14" id="KW-1185">Reference proteome</keyword>
<feature type="chain" id="PRO_5043754763" description="ATP synthase subunit d, mitochondrial" evidence="12">
    <location>
        <begin position="18"/>
        <end position="144"/>
    </location>
</feature>
<name>A0AAW0Y9M4_CHEQU</name>
<protein>
    <recommendedName>
        <fullName evidence="15">ATP synthase subunit d, mitochondrial</fullName>
    </recommendedName>
</protein>
<feature type="non-terminal residue" evidence="13">
    <location>
        <position position="1"/>
    </location>
</feature>
<keyword evidence="8" id="KW-0496">Mitochondrion</keyword>
<evidence type="ECO:0000256" key="4">
    <source>
        <dbReference type="ARBA" id="ARBA00022547"/>
    </source>
</evidence>
<feature type="signal peptide" evidence="12">
    <location>
        <begin position="1"/>
        <end position="17"/>
    </location>
</feature>
<dbReference type="AlphaFoldDB" id="A0AAW0Y9M4"/>
<gene>
    <name evidence="13" type="ORF">OTU49_015854</name>
</gene>
<accession>A0AAW0Y9M4</accession>
<proteinExistence type="inferred from homology"/>
<feature type="region of interest" description="Disordered" evidence="11">
    <location>
        <begin position="121"/>
        <end position="144"/>
    </location>
</feature>
<evidence type="ECO:0000313" key="13">
    <source>
        <dbReference type="EMBL" id="KAK8748555.1"/>
    </source>
</evidence>
<evidence type="ECO:0000256" key="1">
    <source>
        <dbReference type="ARBA" id="ARBA00004273"/>
    </source>
</evidence>
<keyword evidence="10" id="KW-0175">Coiled coil</keyword>
<dbReference type="GO" id="GO:0045259">
    <property type="term" value="C:proton-transporting ATP synthase complex"/>
    <property type="evidence" value="ECO:0007669"/>
    <property type="project" value="UniProtKB-KW"/>
</dbReference>
<keyword evidence="3" id="KW-0813">Transport</keyword>
<evidence type="ECO:0000256" key="11">
    <source>
        <dbReference type="SAM" id="MobiDB-lite"/>
    </source>
</evidence>
<evidence type="ECO:0008006" key="15">
    <source>
        <dbReference type="Google" id="ProtNLM"/>
    </source>
</evidence>
<dbReference type="PIRSF" id="PIRSF005514">
    <property type="entry name" value="ATPase_F0_D_mt"/>
    <property type="match status" value="1"/>
</dbReference>
<comment type="subcellular location">
    <subcellularLocation>
        <location evidence="1">Mitochondrion inner membrane</location>
    </subcellularLocation>
</comment>
<keyword evidence="5" id="KW-0375">Hydrogen ion transport</keyword>
<keyword evidence="4" id="KW-0138">CF(0)</keyword>
<sequence>GTTVLCKIYFFICRVLTLPEAVPKIQFAAYKARIDAPGMVDDFQKQYEALQIPYPADTVSGKIAEIEKQAAAETEVFIKESEARIVKLKEELVRWEKMIPYEQMTMEEFAEQFPDDAINLEKPTLWPHTPEDQPGYVPKEGAEA</sequence>
<dbReference type="GO" id="GO:0015078">
    <property type="term" value="F:proton transmembrane transporter activity"/>
    <property type="evidence" value="ECO:0007669"/>
    <property type="project" value="InterPro"/>
</dbReference>
<keyword evidence="12" id="KW-0732">Signal</keyword>
<evidence type="ECO:0000256" key="2">
    <source>
        <dbReference type="ARBA" id="ARBA00006842"/>
    </source>
</evidence>
<dbReference type="SUPFAM" id="SSF161065">
    <property type="entry name" value="ATP synthase D chain-like"/>
    <property type="match status" value="1"/>
</dbReference>
<feature type="coiled-coil region" evidence="10">
    <location>
        <begin position="71"/>
        <end position="98"/>
    </location>
</feature>
<organism evidence="13 14">
    <name type="scientific">Cherax quadricarinatus</name>
    <name type="common">Australian red claw crayfish</name>
    <dbReference type="NCBI Taxonomy" id="27406"/>
    <lineage>
        <taxon>Eukaryota</taxon>
        <taxon>Metazoa</taxon>
        <taxon>Ecdysozoa</taxon>
        <taxon>Arthropoda</taxon>
        <taxon>Crustacea</taxon>
        <taxon>Multicrustacea</taxon>
        <taxon>Malacostraca</taxon>
        <taxon>Eumalacostraca</taxon>
        <taxon>Eucarida</taxon>
        <taxon>Decapoda</taxon>
        <taxon>Pleocyemata</taxon>
        <taxon>Astacidea</taxon>
        <taxon>Parastacoidea</taxon>
        <taxon>Parastacidae</taxon>
        <taxon>Cherax</taxon>
    </lineage>
</organism>
<dbReference type="GO" id="GO:0015986">
    <property type="term" value="P:proton motive force-driven ATP synthesis"/>
    <property type="evidence" value="ECO:0007669"/>
    <property type="project" value="InterPro"/>
</dbReference>
<evidence type="ECO:0000256" key="12">
    <source>
        <dbReference type="SAM" id="SignalP"/>
    </source>
</evidence>
<dbReference type="PANTHER" id="PTHR12700">
    <property type="entry name" value="ATP SYNTHASE SUBUNIT D, MITOCHONDRIAL"/>
    <property type="match status" value="1"/>
</dbReference>
<evidence type="ECO:0000256" key="10">
    <source>
        <dbReference type="SAM" id="Coils"/>
    </source>
</evidence>
<evidence type="ECO:0000256" key="8">
    <source>
        <dbReference type="ARBA" id="ARBA00023128"/>
    </source>
</evidence>
<comment type="caution">
    <text evidence="13">The sequence shown here is derived from an EMBL/GenBank/DDBJ whole genome shotgun (WGS) entry which is preliminary data.</text>
</comment>
<evidence type="ECO:0000256" key="9">
    <source>
        <dbReference type="ARBA" id="ARBA00023136"/>
    </source>
</evidence>
<dbReference type="EMBL" id="JARKIK010000011">
    <property type="protein sequence ID" value="KAK8748555.1"/>
    <property type="molecule type" value="Genomic_DNA"/>
</dbReference>
<evidence type="ECO:0000256" key="7">
    <source>
        <dbReference type="ARBA" id="ARBA00023065"/>
    </source>
</evidence>
<dbReference type="Pfam" id="PF05873">
    <property type="entry name" value="Mt_ATP-synt_D"/>
    <property type="match status" value="1"/>
</dbReference>
<dbReference type="Gene3D" id="6.10.280.70">
    <property type="match status" value="1"/>
</dbReference>
<comment type="similarity">
    <text evidence="2">Belongs to the ATPase d subunit family.</text>
</comment>
<keyword evidence="6" id="KW-0999">Mitochondrion inner membrane</keyword>
<reference evidence="13 14" key="1">
    <citation type="journal article" date="2024" name="BMC Genomics">
        <title>Genome assembly of redclaw crayfish (Cherax quadricarinatus) provides insights into its immune adaptation and hypoxia tolerance.</title>
        <authorList>
            <person name="Liu Z."/>
            <person name="Zheng J."/>
            <person name="Li H."/>
            <person name="Fang K."/>
            <person name="Wang S."/>
            <person name="He J."/>
            <person name="Zhou D."/>
            <person name="Weng S."/>
            <person name="Chi M."/>
            <person name="Gu Z."/>
            <person name="He J."/>
            <person name="Li F."/>
            <person name="Wang M."/>
        </authorList>
    </citation>
    <scope>NUCLEOTIDE SEQUENCE [LARGE SCALE GENOMIC DNA]</scope>
    <source>
        <strain evidence="13">ZL_2023a</strain>
    </source>
</reference>
<dbReference type="GO" id="GO:0005743">
    <property type="term" value="C:mitochondrial inner membrane"/>
    <property type="evidence" value="ECO:0007669"/>
    <property type="project" value="UniProtKB-SubCell"/>
</dbReference>
<dbReference type="InterPro" id="IPR036228">
    <property type="entry name" value="ATP_synth_F0_dsu_sf_mt"/>
</dbReference>
<evidence type="ECO:0000256" key="6">
    <source>
        <dbReference type="ARBA" id="ARBA00022792"/>
    </source>
</evidence>
<evidence type="ECO:0000256" key="5">
    <source>
        <dbReference type="ARBA" id="ARBA00022781"/>
    </source>
</evidence>
<keyword evidence="9" id="KW-0472">Membrane</keyword>
<evidence type="ECO:0000256" key="3">
    <source>
        <dbReference type="ARBA" id="ARBA00022448"/>
    </source>
</evidence>
<dbReference type="InterPro" id="IPR008689">
    <property type="entry name" value="ATP_synth_F0_dsu_mt"/>
</dbReference>
<evidence type="ECO:0000313" key="14">
    <source>
        <dbReference type="Proteomes" id="UP001445076"/>
    </source>
</evidence>
<keyword evidence="7" id="KW-0406">Ion transport</keyword>
<dbReference type="Proteomes" id="UP001445076">
    <property type="component" value="Unassembled WGS sequence"/>
</dbReference>